<dbReference type="PANTHER" id="PTHR43443">
    <property type="entry name" value="3-HEXULOSE-6-PHOSPHATE ISOMERASE"/>
    <property type="match status" value="1"/>
</dbReference>
<dbReference type="EMBL" id="FNSD01000001">
    <property type="protein sequence ID" value="SEC52791.1"/>
    <property type="molecule type" value="Genomic_DNA"/>
</dbReference>
<comment type="similarity">
    <text evidence="1">Belongs to the SIS family. PHI subfamily.</text>
</comment>
<evidence type="ECO:0000313" key="3">
    <source>
        <dbReference type="EMBL" id="SEC52791.1"/>
    </source>
</evidence>
<dbReference type="AlphaFoldDB" id="A0A1H4T9J3"/>
<dbReference type="Pfam" id="PF01380">
    <property type="entry name" value="SIS"/>
    <property type="match status" value="1"/>
</dbReference>
<keyword evidence="3" id="KW-0413">Isomerase</keyword>
<dbReference type="InterPro" id="IPR001347">
    <property type="entry name" value="SIS_dom"/>
</dbReference>
<dbReference type="InterPro" id="IPR046348">
    <property type="entry name" value="SIS_dom_sf"/>
</dbReference>
<dbReference type="OrthoDB" id="9797832at2"/>
<reference evidence="3 4" key="1">
    <citation type="submission" date="2016-10" db="EMBL/GenBank/DDBJ databases">
        <authorList>
            <person name="de Groot N.N."/>
        </authorList>
    </citation>
    <scope>NUCLEOTIDE SEQUENCE [LARGE SCALE GENOMIC DNA]</scope>
    <source>
        <strain evidence="3 4">AB35.6</strain>
    </source>
</reference>
<evidence type="ECO:0000256" key="1">
    <source>
        <dbReference type="ARBA" id="ARBA00009235"/>
    </source>
</evidence>
<evidence type="ECO:0000313" key="4">
    <source>
        <dbReference type="Proteomes" id="UP000182409"/>
    </source>
</evidence>
<evidence type="ECO:0000259" key="2">
    <source>
        <dbReference type="PROSITE" id="PS51464"/>
    </source>
</evidence>
<dbReference type="RefSeq" id="WP_074655402.1">
    <property type="nucleotide sequence ID" value="NZ_FNSD01000001.1"/>
</dbReference>
<organism evidence="3 4">
    <name type="scientific">Terriglobus roseus</name>
    <dbReference type="NCBI Taxonomy" id="392734"/>
    <lineage>
        <taxon>Bacteria</taxon>
        <taxon>Pseudomonadati</taxon>
        <taxon>Acidobacteriota</taxon>
        <taxon>Terriglobia</taxon>
        <taxon>Terriglobales</taxon>
        <taxon>Acidobacteriaceae</taxon>
        <taxon>Terriglobus</taxon>
    </lineage>
</organism>
<dbReference type="PROSITE" id="PS51464">
    <property type="entry name" value="SIS"/>
    <property type="match status" value="1"/>
</dbReference>
<dbReference type="Proteomes" id="UP000182409">
    <property type="component" value="Unassembled WGS sequence"/>
</dbReference>
<feature type="domain" description="SIS" evidence="2">
    <location>
        <begin position="38"/>
        <end position="172"/>
    </location>
</feature>
<sequence length="193" mass="20521">MPHQALPQIEDITTARNLLVHELQTTLDAVDPTQLQTAAKLILTSPRIFLFGAGRSGLSLKMVAMRLMHLGLQAYVAGETTTPSITAGDLLVVASASGTTTSVMNAVEVAKKNNARMLAITTAPASKLGQLADAIILLPAASKSDTGERASQQYAGSLFEQAVLLVMDTLFHALWKSGTQSSEELLKRHANLE</sequence>
<name>A0A1H4T9J3_9BACT</name>
<dbReference type="InterPro" id="IPR017552">
    <property type="entry name" value="PHI/rmpB"/>
</dbReference>
<dbReference type="PANTHER" id="PTHR43443:SF1">
    <property type="entry name" value="3-HEXULOSE-6-PHOSPHATE ISOMERASE"/>
    <property type="match status" value="1"/>
</dbReference>
<dbReference type="NCBIfam" id="TIGR03127">
    <property type="entry name" value="RuMP_HxlB"/>
    <property type="match status" value="1"/>
</dbReference>
<dbReference type="GO" id="GO:1901135">
    <property type="term" value="P:carbohydrate derivative metabolic process"/>
    <property type="evidence" value="ECO:0007669"/>
    <property type="project" value="InterPro"/>
</dbReference>
<protein>
    <submittedName>
        <fullName evidence="3">6-phospho-3-hexuloisomerase</fullName>
    </submittedName>
</protein>
<dbReference type="Gene3D" id="3.40.50.10490">
    <property type="entry name" value="Glucose-6-phosphate isomerase like protein, domain 1"/>
    <property type="match status" value="1"/>
</dbReference>
<dbReference type="GO" id="GO:0097367">
    <property type="term" value="F:carbohydrate derivative binding"/>
    <property type="evidence" value="ECO:0007669"/>
    <property type="project" value="InterPro"/>
</dbReference>
<accession>A0A1H4T9J3</accession>
<dbReference type="CDD" id="cd05005">
    <property type="entry name" value="SIS_PHI"/>
    <property type="match status" value="1"/>
</dbReference>
<dbReference type="SUPFAM" id="SSF53697">
    <property type="entry name" value="SIS domain"/>
    <property type="match status" value="1"/>
</dbReference>
<proteinExistence type="inferred from homology"/>
<gene>
    <name evidence="3" type="ORF">SAMN05443244_3679</name>
</gene>
<dbReference type="GO" id="GO:0016853">
    <property type="term" value="F:isomerase activity"/>
    <property type="evidence" value="ECO:0007669"/>
    <property type="project" value="UniProtKB-KW"/>
</dbReference>